<sequence>MRVSVVYAGQSDGGELLGGGSRATRRCAPTRLARASLLNRIQQVVTHVCGGVRRVEGYIKPVPAHSSSPIVPAHSSVSRIPLVSSPPRLPVTQAMLVTLYLLKGIAALRSILILSAGASASWYSQYIDSPTIGPGPLIMTLACILSAPLIPIPKDEPALPEFIELVESPSVDFALWGIHMEDAASQLLPTDSDVGFLAAVSPSESGILPMEVDDSVVSSASGVAMSAAPVVDVPELDWTTPEAPTIRVFKAKAAEPVFVTYLSDYVTRFNEHVSSIESDASLPPTVSDDAAVPPIWRYQYPSLAFRKLCLKKGKYSSAGHAHSRLILATRAVALAYILFNMFQVSLLPVLQSVLDAWRICRNALRPPRMIIARRQREYRRLHNRR</sequence>
<dbReference type="RefSeq" id="XP_047781003.1">
    <property type="nucleotide sequence ID" value="XM_047918995.1"/>
</dbReference>
<name>A0ABQ8KMH2_9APHY</name>
<keyword evidence="2" id="KW-1185">Reference proteome</keyword>
<organism evidence="1 2">
    <name type="scientific">Rhodofomes roseus</name>
    <dbReference type="NCBI Taxonomy" id="34475"/>
    <lineage>
        <taxon>Eukaryota</taxon>
        <taxon>Fungi</taxon>
        <taxon>Dikarya</taxon>
        <taxon>Basidiomycota</taxon>
        <taxon>Agaricomycotina</taxon>
        <taxon>Agaricomycetes</taxon>
        <taxon>Polyporales</taxon>
        <taxon>Rhodofomes</taxon>
    </lineage>
</organism>
<dbReference type="GeneID" id="71999727"/>
<protein>
    <submittedName>
        <fullName evidence="1">Uncharacterized protein</fullName>
    </submittedName>
</protein>
<reference evidence="1 2" key="1">
    <citation type="journal article" date="2021" name="Environ. Microbiol.">
        <title>Gene family expansions and transcriptome signatures uncover fungal adaptations to wood decay.</title>
        <authorList>
            <person name="Hage H."/>
            <person name="Miyauchi S."/>
            <person name="Viragh M."/>
            <person name="Drula E."/>
            <person name="Min B."/>
            <person name="Chaduli D."/>
            <person name="Navarro D."/>
            <person name="Favel A."/>
            <person name="Norest M."/>
            <person name="Lesage-Meessen L."/>
            <person name="Balint B."/>
            <person name="Merenyi Z."/>
            <person name="de Eugenio L."/>
            <person name="Morin E."/>
            <person name="Martinez A.T."/>
            <person name="Baldrian P."/>
            <person name="Stursova M."/>
            <person name="Martinez M.J."/>
            <person name="Novotny C."/>
            <person name="Magnuson J.K."/>
            <person name="Spatafora J.W."/>
            <person name="Maurice S."/>
            <person name="Pangilinan J."/>
            <person name="Andreopoulos W."/>
            <person name="LaButti K."/>
            <person name="Hundley H."/>
            <person name="Na H."/>
            <person name="Kuo A."/>
            <person name="Barry K."/>
            <person name="Lipzen A."/>
            <person name="Henrissat B."/>
            <person name="Riley R."/>
            <person name="Ahrendt S."/>
            <person name="Nagy L.G."/>
            <person name="Grigoriev I.V."/>
            <person name="Martin F."/>
            <person name="Rosso M.N."/>
        </authorList>
    </citation>
    <scope>NUCLEOTIDE SEQUENCE [LARGE SCALE GENOMIC DNA]</scope>
    <source>
        <strain evidence="1 2">CIRM-BRFM 1785</strain>
    </source>
</reference>
<evidence type="ECO:0000313" key="2">
    <source>
        <dbReference type="Proteomes" id="UP000814176"/>
    </source>
</evidence>
<dbReference type="EMBL" id="JADCUA010000006">
    <property type="protein sequence ID" value="KAH9839248.1"/>
    <property type="molecule type" value="Genomic_DNA"/>
</dbReference>
<accession>A0ABQ8KMH2</accession>
<gene>
    <name evidence="1" type="ORF">C8Q71DRAFT_504154</name>
</gene>
<evidence type="ECO:0000313" key="1">
    <source>
        <dbReference type="EMBL" id="KAH9839248.1"/>
    </source>
</evidence>
<dbReference type="Proteomes" id="UP000814176">
    <property type="component" value="Unassembled WGS sequence"/>
</dbReference>
<proteinExistence type="predicted"/>
<comment type="caution">
    <text evidence="1">The sequence shown here is derived from an EMBL/GenBank/DDBJ whole genome shotgun (WGS) entry which is preliminary data.</text>
</comment>